<dbReference type="PANTHER" id="PTHR33710:SF71">
    <property type="entry name" value="ENDONUCLEASE_EXONUCLEASE_PHOSPHATASE DOMAIN-CONTAINING PROTEIN"/>
    <property type="match status" value="1"/>
</dbReference>
<comment type="caution">
    <text evidence="1">The sequence shown here is derived from an EMBL/GenBank/DDBJ whole genome shotgun (WGS) entry which is preliminary data.</text>
</comment>
<proteinExistence type="predicted"/>
<dbReference type="Proteomes" id="UP001396334">
    <property type="component" value="Unassembled WGS sequence"/>
</dbReference>
<organism evidence="1 2">
    <name type="scientific">Hibiscus sabdariffa</name>
    <name type="common">roselle</name>
    <dbReference type="NCBI Taxonomy" id="183260"/>
    <lineage>
        <taxon>Eukaryota</taxon>
        <taxon>Viridiplantae</taxon>
        <taxon>Streptophyta</taxon>
        <taxon>Embryophyta</taxon>
        <taxon>Tracheophyta</taxon>
        <taxon>Spermatophyta</taxon>
        <taxon>Magnoliopsida</taxon>
        <taxon>eudicotyledons</taxon>
        <taxon>Gunneridae</taxon>
        <taxon>Pentapetalae</taxon>
        <taxon>rosids</taxon>
        <taxon>malvids</taxon>
        <taxon>Malvales</taxon>
        <taxon>Malvaceae</taxon>
        <taxon>Malvoideae</taxon>
        <taxon>Hibiscus</taxon>
    </lineage>
</organism>
<reference evidence="1 2" key="1">
    <citation type="journal article" date="2024" name="G3 (Bethesda)">
        <title>Genome assembly of Hibiscus sabdariffa L. provides insights into metabolisms of medicinal natural products.</title>
        <authorList>
            <person name="Kim T."/>
        </authorList>
    </citation>
    <scope>NUCLEOTIDE SEQUENCE [LARGE SCALE GENOMIC DNA]</scope>
    <source>
        <strain evidence="1">TK-2024</strain>
        <tissue evidence="1">Old leaves</tissue>
    </source>
</reference>
<accession>A0ABR2S1T9</accession>
<dbReference type="Gene3D" id="3.60.10.10">
    <property type="entry name" value="Endonuclease/exonuclease/phosphatase"/>
    <property type="match status" value="1"/>
</dbReference>
<sequence length="321" mass="37045">MTQAKSNMRAPWMVLGDSNVVTNQDGKAGGNLYDSTQANWVNAFLDTCGLVEMPTQGAFYTWSNQRVDDDAILERIDKIFYNIEWSNRFCKAVGVCDPVIESDHCPLICHLEEVIKEVWNRDNRLPKEVRFCTKIRRTRVKLKKWSRAKYGGKRNMVDKLCKEIAQLQQDLLTTESADRIKTLQKELDVGWEREEQYWHQRARLNWLKLGDRNSKFFHATTIQNRRRNAIMKIRLHSGAWIEGEEVIAEHLQNHFGRLFSKDSTVDFSVVENIIPIVITADMNQSLCKDVDDLEIKEAVFSLGPLKAPGPDGFPGVFFHSL</sequence>
<dbReference type="PANTHER" id="PTHR33710">
    <property type="entry name" value="BNAC02G09200D PROTEIN"/>
    <property type="match status" value="1"/>
</dbReference>
<gene>
    <name evidence="1" type="ORF">V6N11_034151</name>
</gene>
<keyword evidence="2" id="KW-1185">Reference proteome</keyword>
<evidence type="ECO:0008006" key="3">
    <source>
        <dbReference type="Google" id="ProtNLM"/>
    </source>
</evidence>
<dbReference type="EMBL" id="JBBPBN010000018">
    <property type="protein sequence ID" value="KAK9019112.1"/>
    <property type="molecule type" value="Genomic_DNA"/>
</dbReference>
<dbReference type="InterPro" id="IPR036691">
    <property type="entry name" value="Endo/exonu/phosph_ase_sf"/>
</dbReference>
<protein>
    <recommendedName>
        <fullName evidence="3">Reverse transcriptase</fullName>
    </recommendedName>
</protein>
<evidence type="ECO:0000313" key="1">
    <source>
        <dbReference type="EMBL" id="KAK9019112.1"/>
    </source>
</evidence>
<dbReference type="SUPFAM" id="SSF56219">
    <property type="entry name" value="DNase I-like"/>
    <property type="match status" value="1"/>
</dbReference>
<name>A0ABR2S1T9_9ROSI</name>
<evidence type="ECO:0000313" key="2">
    <source>
        <dbReference type="Proteomes" id="UP001396334"/>
    </source>
</evidence>